<proteinExistence type="predicted"/>
<organism evidence="8 9">
    <name type="scientific">Ceratina calcarata</name>
    <dbReference type="NCBI Taxonomy" id="156304"/>
    <lineage>
        <taxon>Eukaryota</taxon>
        <taxon>Metazoa</taxon>
        <taxon>Ecdysozoa</taxon>
        <taxon>Arthropoda</taxon>
        <taxon>Hexapoda</taxon>
        <taxon>Insecta</taxon>
        <taxon>Pterygota</taxon>
        <taxon>Neoptera</taxon>
        <taxon>Endopterygota</taxon>
        <taxon>Hymenoptera</taxon>
        <taxon>Apocrita</taxon>
        <taxon>Aculeata</taxon>
        <taxon>Apoidea</taxon>
        <taxon>Anthophila</taxon>
        <taxon>Apidae</taxon>
        <taxon>Ceratina</taxon>
        <taxon>Zadontomerus</taxon>
    </lineage>
</organism>
<evidence type="ECO:0000259" key="5">
    <source>
        <dbReference type="Pfam" id="PF14678"/>
    </source>
</evidence>
<dbReference type="RefSeq" id="XP_026674074.1">
    <property type="nucleotide sequence ID" value="XM_026818273.1"/>
</dbReference>
<name>A0AAJ7SBF5_9HYME</name>
<dbReference type="Proteomes" id="UP000694925">
    <property type="component" value="Unplaced"/>
</dbReference>
<dbReference type="GO" id="GO:0070182">
    <property type="term" value="F:DNA polymerase binding"/>
    <property type="evidence" value="ECO:0007669"/>
    <property type="project" value="TreeGrafter"/>
</dbReference>
<sequence length="1373" mass="157452">MYRNKTISSLTNAEDCENPSQQSLRVQNSNEEFEELIRKNICKPEITKVLDKIFETFSDSDACQLKRRKLVESTLKELAKVNVPSGQANTIVNRIISDIPRYSKQHLVKLVEFCVANIRNDDDPIHSWKDLLPVLLETLENEKYVTLSHGEVSGKEYKEIIVKDICNSRWDVNILPPLTKMFGDVALDKTHRSMVLKSLCSALPRLPLDQVPSFVYQALKLCKDKDNQKLLSALSKYFENCYLKTVVISSDEQDFEEIGGYSYLCNVSFDSAFRILMYTFTLVGTISLKEVQENESTVLYHVYQAARLNHENMRDFIRFIKQVSYAPEYMLQPFMLAVLMTVSSIYEDQIYETLRTGIVNDSLEKSKRECSAWLRQLLPPPRNIIEIIRRVIESSNKDRHLILKGLTDLAFTLMKVEQKSKNNATVMWHIGSDIIQEIIKKRHETVPAVLQELINKIVSGGTSTTHYTGNEIIIKHNKRTHVPYSAYLAGCLKYACRELSMIVLDHQALIMTILERLLFLPSTVASQVLNAMSPLMHVSANIRENILLILRKALYRKGVSKRQMAVTGFLEMLKYSKMYSRDNYRLSQHSNSSFPSNSRSMLTQATLESNSQGERFTPQFDKSLCYEILDILKKCFTFEFEVRLHLYEGLYDAITKNPGIIEILIDMFLSHLNLYVETDDSILPPVKFDLCIEIHGTEVVLQEPIGQLIFALQKICVNSTARYSNVFEKLRDTLELLCKGMAATQLEHLNLDNGIDYLHEDFPKPQRKLKTLDASFAVYEALMAYRIVEWSKGNTDGSQITDLFKGYTRLTDFIRAQSTKAKKADGKSKKDKETNNTTIKKPIKSNDIKIPTTIMDLTVIRDCLSLLFSQSSTQDDNVLRKNQDFCCYILRTCEQLLQHSRPFINDSLHTKSKQCINTYIDIGRLLYQNFLLCLNDAFSKNERAAVLALQCFKEISCWMCTSISSELPAFLNSILGTRSRVSQKSSSNVDSQLEEIILSLKPHLKAALVEDAESEEKKKVALILLEIMKQFSYKINFEKHTSDKILEGMRKMLEEEDIQTSNVPAIVQFFLELEEYAREYGATFNDICLELCKKVGTIDGVTELETNREYKIVRDDTVLPIYNTLNNHIKEKLNNSSCLFMRLKAEDNVARTMIDGEEGMDNLKEKERHLCKHLSYLAQVLHTLANTAMKSISCTDATFKNLHSLYHLLVYLTKYFCVKSSNQNAAFQAVKFIQTVQLAGKPLKSAFYNLVAYVEENQNESNSKTDSYAQRNKILKETKVIPRVVYEIEQFNKEILLLGKRTDIPLENYIKHSVTRDFRIKNVELVEALERLDASLLTGTSTHDPSETSTSHINEADSDSEDTTSPKRTRMED</sequence>
<protein>
    <submittedName>
        <fullName evidence="9">Fanconi anemia group I protein isoform X1</fullName>
    </submittedName>
</protein>
<gene>
    <name evidence="9" type="primary">LOC108630847</name>
</gene>
<evidence type="ECO:0000259" key="6">
    <source>
        <dbReference type="Pfam" id="PF14679"/>
    </source>
</evidence>
<evidence type="ECO:0000259" key="2">
    <source>
        <dbReference type="Pfam" id="PF14675"/>
    </source>
</evidence>
<dbReference type="CTD" id="55215"/>
<feature type="region of interest" description="Disordered" evidence="1">
    <location>
        <begin position="1"/>
        <end position="24"/>
    </location>
</feature>
<dbReference type="SUPFAM" id="SSF48371">
    <property type="entry name" value="ARM repeat"/>
    <property type="match status" value="1"/>
</dbReference>
<evidence type="ECO:0000259" key="3">
    <source>
        <dbReference type="Pfam" id="PF14676"/>
    </source>
</evidence>
<dbReference type="InterPro" id="IPR016024">
    <property type="entry name" value="ARM-type_fold"/>
</dbReference>
<feature type="domain" description="FANCI helical" evidence="7">
    <location>
        <begin position="598"/>
        <end position="814"/>
    </location>
</feature>
<dbReference type="InterPro" id="IPR029315">
    <property type="entry name" value="FANCI_S2"/>
</dbReference>
<evidence type="ECO:0000313" key="8">
    <source>
        <dbReference type="Proteomes" id="UP000694925"/>
    </source>
</evidence>
<feature type="domain" description="FANCI solenoid 4" evidence="5">
    <location>
        <begin position="1084"/>
        <end position="1325"/>
    </location>
</feature>
<evidence type="ECO:0000259" key="4">
    <source>
        <dbReference type="Pfam" id="PF14677"/>
    </source>
</evidence>
<dbReference type="InterPro" id="IPR026171">
    <property type="entry name" value="FANCI"/>
</dbReference>
<dbReference type="InterPro" id="IPR029310">
    <property type="entry name" value="FANCI_HD1"/>
</dbReference>
<dbReference type="Pfam" id="PF14675">
    <property type="entry name" value="FANCI_S1"/>
    <property type="match status" value="1"/>
</dbReference>
<feature type="domain" description="FANCI solenoid 2" evidence="3">
    <location>
        <begin position="402"/>
        <end position="468"/>
    </location>
</feature>
<dbReference type="Pfam" id="PF14680">
    <property type="entry name" value="FANCI_HD2"/>
    <property type="match status" value="1"/>
</dbReference>
<dbReference type="InterPro" id="IPR029312">
    <property type="entry name" value="FANCI_HD2"/>
</dbReference>
<dbReference type="PANTHER" id="PTHR21818:SF0">
    <property type="entry name" value="FANCONI ANEMIA GROUP I PROTEIN"/>
    <property type="match status" value="1"/>
</dbReference>
<feature type="domain" description="FANCI solenoid 3" evidence="4">
    <location>
        <begin position="854"/>
        <end position="1063"/>
    </location>
</feature>
<reference evidence="9" key="1">
    <citation type="submission" date="2025-08" db="UniProtKB">
        <authorList>
            <consortium name="RefSeq"/>
        </authorList>
    </citation>
    <scope>IDENTIFICATION</scope>
    <source>
        <tissue evidence="9">Whole body</tissue>
    </source>
</reference>
<feature type="compositionally biased region" description="Polar residues" evidence="1">
    <location>
        <begin position="1338"/>
        <end position="1353"/>
    </location>
</feature>
<dbReference type="Pfam" id="PF14677">
    <property type="entry name" value="FANCI_S3"/>
    <property type="match status" value="1"/>
</dbReference>
<dbReference type="PANTHER" id="PTHR21818">
    <property type="entry name" value="BC025462 PROTEIN"/>
    <property type="match status" value="1"/>
</dbReference>
<feature type="region of interest" description="Disordered" evidence="1">
    <location>
        <begin position="1338"/>
        <end position="1373"/>
    </location>
</feature>
<evidence type="ECO:0000256" key="1">
    <source>
        <dbReference type="SAM" id="MobiDB-lite"/>
    </source>
</evidence>
<evidence type="ECO:0000259" key="7">
    <source>
        <dbReference type="Pfam" id="PF14680"/>
    </source>
</evidence>
<accession>A0AAJ7SBF5</accession>
<dbReference type="Pfam" id="PF14676">
    <property type="entry name" value="FANCI_S2"/>
    <property type="match status" value="2"/>
</dbReference>
<dbReference type="InterPro" id="IPR029308">
    <property type="entry name" value="FANCI_S1"/>
</dbReference>
<dbReference type="Pfam" id="PF14678">
    <property type="entry name" value="FANCI_S4"/>
    <property type="match status" value="1"/>
</dbReference>
<dbReference type="Pfam" id="PF14679">
    <property type="entry name" value="FANCI_HD1"/>
    <property type="match status" value="1"/>
</dbReference>
<feature type="domain" description="FANCI solenoid 2" evidence="3">
    <location>
        <begin position="489"/>
        <end position="570"/>
    </location>
</feature>
<evidence type="ECO:0000313" key="9">
    <source>
        <dbReference type="RefSeq" id="XP_026674074.1"/>
    </source>
</evidence>
<dbReference type="InterPro" id="IPR029314">
    <property type="entry name" value="FANCI_S4"/>
</dbReference>
<dbReference type="GeneID" id="108630847"/>
<dbReference type="InterPro" id="IPR029313">
    <property type="entry name" value="FANCI_S3"/>
</dbReference>
<feature type="domain" description="FANCI helical" evidence="6">
    <location>
        <begin position="313"/>
        <end position="393"/>
    </location>
</feature>
<keyword evidence="8" id="KW-1185">Reference proteome</keyword>
<dbReference type="GO" id="GO:0006281">
    <property type="term" value="P:DNA repair"/>
    <property type="evidence" value="ECO:0007669"/>
    <property type="project" value="InterPro"/>
</dbReference>
<feature type="domain" description="FANCI solenoid 1" evidence="2">
    <location>
        <begin position="66"/>
        <end position="306"/>
    </location>
</feature>